<protein>
    <recommendedName>
        <fullName evidence="6">Protein kinase domain-containing protein</fullName>
    </recommendedName>
</protein>
<gene>
    <name evidence="4" type="ORF">OPV22_007451</name>
</gene>
<sequence>MSPSTSLDSPFCPSPDVCPHLTALRPCHFVTSVAGATYRHTSWQNRLLSELELLFDSCTDAFTASSLSPFPAVACQLDEDIVVAFTTFLHHSFHVEWDSSTDPCFAKCSFCNRTAWGTCDFNDSTSGKPFMCFPSFDHLHRNDLAASCRLLFLTITLFATVCVLHVFLSIWAAVISLRRRCRGSDPSSDTMTDFLLQHHLHPLIYTYKQLCASTDGFDPCHKIGDGKFKSIYLARLNDGRIGAVKHLHRQHPTVMATKSYNEILMIT</sequence>
<organism evidence="4 5">
    <name type="scientific">Ensete ventricosum</name>
    <name type="common">Abyssinian banana</name>
    <name type="synonym">Musa ensete</name>
    <dbReference type="NCBI Taxonomy" id="4639"/>
    <lineage>
        <taxon>Eukaryota</taxon>
        <taxon>Viridiplantae</taxon>
        <taxon>Streptophyta</taxon>
        <taxon>Embryophyta</taxon>
        <taxon>Tracheophyta</taxon>
        <taxon>Spermatophyta</taxon>
        <taxon>Magnoliopsida</taxon>
        <taxon>Liliopsida</taxon>
        <taxon>Zingiberales</taxon>
        <taxon>Musaceae</taxon>
        <taxon>Ensete</taxon>
    </lineage>
</organism>
<keyword evidence="5" id="KW-1185">Reference proteome</keyword>
<keyword evidence="3" id="KW-0472">Membrane</keyword>
<evidence type="ECO:0000313" key="4">
    <source>
        <dbReference type="EMBL" id="KAJ8506565.1"/>
    </source>
</evidence>
<keyword evidence="1" id="KW-0547">Nucleotide-binding</keyword>
<dbReference type="PANTHER" id="PTHR46008">
    <property type="entry name" value="LEAF RUST 10 DISEASE-RESISTANCE LOCUS RECEPTOR-LIKE PROTEIN KINASE-LIKE 1.4"/>
    <property type="match status" value="1"/>
</dbReference>
<dbReference type="SUPFAM" id="SSF56112">
    <property type="entry name" value="Protein kinase-like (PK-like)"/>
    <property type="match status" value="1"/>
</dbReference>
<evidence type="ECO:0000256" key="1">
    <source>
        <dbReference type="ARBA" id="ARBA00022741"/>
    </source>
</evidence>
<proteinExistence type="predicted"/>
<dbReference type="GO" id="GO:0016301">
    <property type="term" value="F:kinase activity"/>
    <property type="evidence" value="ECO:0007669"/>
    <property type="project" value="TreeGrafter"/>
</dbReference>
<name>A0AAV8RUR9_ENSVE</name>
<dbReference type="PANTHER" id="PTHR46008:SF18">
    <property type="entry name" value="PROTEIN KINASE DOMAIN-CONTAINING PROTEIN"/>
    <property type="match status" value="1"/>
</dbReference>
<keyword evidence="3" id="KW-0812">Transmembrane</keyword>
<dbReference type="EMBL" id="JAQQAF010000002">
    <property type="protein sequence ID" value="KAJ8506565.1"/>
    <property type="molecule type" value="Genomic_DNA"/>
</dbReference>
<evidence type="ECO:0000256" key="3">
    <source>
        <dbReference type="SAM" id="Phobius"/>
    </source>
</evidence>
<evidence type="ECO:0000256" key="2">
    <source>
        <dbReference type="ARBA" id="ARBA00022840"/>
    </source>
</evidence>
<dbReference type="InterPro" id="IPR011009">
    <property type="entry name" value="Kinase-like_dom_sf"/>
</dbReference>
<evidence type="ECO:0008006" key="6">
    <source>
        <dbReference type="Google" id="ProtNLM"/>
    </source>
</evidence>
<keyword evidence="2" id="KW-0067">ATP-binding</keyword>
<comment type="caution">
    <text evidence="4">The sequence shown here is derived from an EMBL/GenBank/DDBJ whole genome shotgun (WGS) entry which is preliminary data.</text>
</comment>
<reference evidence="4 5" key="1">
    <citation type="submission" date="2022-12" db="EMBL/GenBank/DDBJ databases">
        <title>Chromosome-scale assembly of the Ensete ventricosum genome.</title>
        <authorList>
            <person name="Dussert Y."/>
            <person name="Stocks J."/>
            <person name="Wendawek A."/>
            <person name="Woldeyes F."/>
            <person name="Nichols R.A."/>
            <person name="Borrell J.S."/>
        </authorList>
    </citation>
    <scope>NUCLEOTIDE SEQUENCE [LARGE SCALE GENOMIC DNA]</scope>
    <source>
        <strain evidence="5">cv. Maze</strain>
        <tissue evidence="4">Seeds</tissue>
    </source>
</reference>
<feature type="transmembrane region" description="Helical" evidence="3">
    <location>
        <begin position="150"/>
        <end position="174"/>
    </location>
</feature>
<dbReference type="AlphaFoldDB" id="A0AAV8RUR9"/>
<dbReference type="Gene3D" id="3.30.200.20">
    <property type="entry name" value="Phosphorylase Kinase, domain 1"/>
    <property type="match status" value="1"/>
</dbReference>
<accession>A0AAV8RUR9</accession>
<keyword evidence="3" id="KW-1133">Transmembrane helix</keyword>
<dbReference type="GO" id="GO:0005524">
    <property type="term" value="F:ATP binding"/>
    <property type="evidence" value="ECO:0007669"/>
    <property type="project" value="UniProtKB-KW"/>
</dbReference>
<dbReference type="Proteomes" id="UP001222027">
    <property type="component" value="Unassembled WGS sequence"/>
</dbReference>
<evidence type="ECO:0000313" key="5">
    <source>
        <dbReference type="Proteomes" id="UP001222027"/>
    </source>
</evidence>